<accession>A0A6J0C3A7</accession>
<dbReference type="AlphaFoldDB" id="A0A6J0C3A7"/>
<organism evidence="2">
    <name type="scientific">Neodiprion lecontei</name>
    <name type="common">Redheaded pine sawfly</name>
    <dbReference type="NCBI Taxonomy" id="441921"/>
    <lineage>
        <taxon>Eukaryota</taxon>
        <taxon>Metazoa</taxon>
        <taxon>Ecdysozoa</taxon>
        <taxon>Arthropoda</taxon>
        <taxon>Hexapoda</taxon>
        <taxon>Insecta</taxon>
        <taxon>Pterygota</taxon>
        <taxon>Neoptera</taxon>
        <taxon>Endopterygota</taxon>
        <taxon>Hymenoptera</taxon>
        <taxon>Tenthredinoidea</taxon>
        <taxon>Diprionidae</taxon>
        <taxon>Diprioninae</taxon>
        <taxon>Neodiprion</taxon>
    </lineage>
</organism>
<protein>
    <submittedName>
        <fullName evidence="2">Uncharacterized protein LOC107225077</fullName>
    </submittedName>
</protein>
<dbReference type="Proteomes" id="UP000829291">
    <property type="component" value="Chromosome 1"/>
</dbReference>
<evidence type="ECO:0000313" key="2">
    <source>
        <dbReference type="RefSeq" id="XP_015520889.2"/>
    </source>
</evidence>
<keyword evidence="1" id="KW-1185">Reference proteome</keyword>
<dbReference type="GeneID" id="107225077"/>
<name>A0A6J0C3A7_NEOLC</name>
<dbReference type="KEGG" id="nlo:107225077"/>
<dbReference type="RefSeq" id="XP_015520889.2">
    <property type="nucleotide sequence ID" value="XM_015665403.2"/>
</dbReference>
<proteinExistence type="predicted"/>
<sequence length="176" mass="19214">MLFFLLSLVYSTDLSNNEIIIAFFTLYVLYTVIRSVSSFEISHLGSPCMRSTGPASFRVTGAPIPPRQQQQQQPVMSHPLNNPNPTARLPPILLFIVAVQENRAGLAASSVRLLAPTEAIAVANIALRLPMRSDVSLTTARKLTPALHSPRVSPSRDEPAWIASSRLAELLSQLTV</sequence>
<gene>
    <name evidence="2" type="primary">LOC107225077</name>
</gene>
<dbReference type="InParanoid" id="A0A6J0C3A7"/>
<reference evidence="2" key="1">
    <citation type="submission" date="2025-08" db="UniProtKB">
        <authorList>
            <consortium name="RefSeq"/>
        </authorList>
    </citation>
    <scope>IDENTIFICATION</scope>
    <source>
        <tissue evidence="2">Thorax and Abdomen</tissue>
    </source>
</reference>
<evidence type="ECO:0000313" key="1">
    <source>
        <dbReference type="Proteomes" id="UP000829291"/>
    </source>
</evidence>